<evidence type="ECO:0000256" key="3">
    <source>
        <dbReference type="PROSITE-ProRule" id="PRU00023"/>
    </source>
</evidence>
<sequence>MDSNGKYFKSSPPDFNWFTSTILSVTSVDPTDKFMRKSGHLSQCNSSEGKLTSLRDFRNKPIILLVDEPDRLSSVMKNSKYTSLIPFKSIQTYKNLSEGFIADIMKKSVNICISKQSIKNQKYMDFIREVIQMKQDELGKENYVAASVLRMKAFLLDDLMSLPSELKGLFPVALTRESIENLAELVEGRPEAALESVENVLKEIDFGPRQLIMFRLRFPGVDNENYMTKAYNAIIEIFEDPGSVLRQQFLLLLHIPNVEVLRSECNIKRYEVSIEIQPNNIEDYLHFLELYHSGKVQLLVQDNLLVNSQTFIGYIETQINFESAKHVLKWYHPEMLKQHAHFFQKLVEQNKLVDFINLLREKPTSDKEPEKKAHSLVTSCATKIYEAFLNRSDLSPFQYLRYLKKAGCPDLLTQIRTSDGYNALHLAVKQESDDFMKMLFYANKWGFLRKDIVKPINVRRELRHVGYTPRRLAEALSFTDTGFQTLKIFDNYDRDIQSMPPLHKACLMGSIAFVSTMIEIRPYLMEEKDEYKANCLFYACASGSEKLVEYLLRKGVPRNVENIIGETPLHIAAMFGHLEVLNILSNHFFEICGKLNKQGYNAMYYCSRFGDVDTLKHYKEKGFKIDAKALTIAAKYQQNEVFDFILRETDDVNQGRDEEGRLALHYVVINGNVHAVNELIQKKADITLTDQYNRNVFHLAAEYGQRGVMEILIDEAKKINNLEQLISTKDIFTGRKLSVVVRGKDRGRNAWHWLELKRLYVISFNRAMKSGRVDVARYGKILKSGFGTYPDNECQEMMKKRLADIANEQRNDMTPLLVAVINDNTDLVKILLNNGASPDDQDYKGTTAMHYAAMNNNIYTMHLLSIAGGSLDVKTADGQTPYDIAKDTESSEAINFFCNARQPTQLAKNLMDSLSTCEDKLSLLNLEEKRNDGMDIRMHIIDLLRLLILGINDLLVKVDSGPVQEVSET</sequence>
<dbReference type="SUPFAM" id="SSF48403">
    <property type="entry name" value="Ankyrin repeat"/>
    <property type="match status" value="2"/>
</dbReference>
<evidence type="ECO:0000313" key="5">
    <source>
        <dbReference type="Proteomes" id="UP001208570"/>
    </source>
</evidence>
<protein>
    <submittedName>
        <fullName evidence="4">Uncharacterized protein</fullName>
    </submittedName>
</protein>
<organism evidence="4 5">
    <name type="scientific">Paralvinella palmiformis</name>
    <dbReference type="NCBI Taxonomy" id="53620"/>
    <lineage>
        <taxon>Eukaryota</taxon>
        <taxon>Metazoa</taxon>
        <taxon>Spiralia</taxon>
        <taxon>Lophotrochozoa</taxon>
        <taxon>Annelida</taxon>
        <taxon>Polychaeta</taxon>
        <taxon>Sedentaria</taxon>
        <taxon>Canalipalpata</taxon>
        <taxon>Terebellida</taxon>
        <taxon>Terebelliformia</taxon>
        <taxon>Alvinellidae</taxon>
        <taxon>Paralvinella</taxon>
    </lineage>
</organism>
<dbReference type="PANTHER" id="PTHR24198:SF165">
    <property type="entry name" value="ANKYRIN REPEAT-CONTAINING PROTEIN-RELATED"/>
    <property type="match status" value="1"/>
</dbReference>
<dbReference type="AlphaFoldDB" id="A0AAD9J5W7"/>
<proteinExistence type="predicted"/>
<feature type="repeat" description="ANK" evidence="3">
    <location>
        <begin position="659"/>
        <end position="691"/>
    </location>
</feature>
<dbReference type="Pfam" id="PF12796">
    <property type="entry name" value="Ank_2"/>
    <property type="match status" value="3"/>
</dbReference>
<feature type="repeat" description="ANK" evidence="3">
    <location>
        <begin position="564"/>
        <end position="584"/>
    </location>
</feature>
<evidence type="ECO:0000256" key="2">
    <source>
        <dbReference type="ARBA" id="ARBA00023043"/>
    </source>
</evidence>
<keyword evidence="2 3" id="KW-0040">ANK repeat</keyword>
<evidence type="ECO:0000256" key="1">
    <source>
        <dbReference type="ARBA" id="ARBA00022737"/>
    </source>
</evidence>
<accession>A0AAD9J5W7</accession>
<dbReference type="PANTHER" id="PTHR24198">
    <property type="entry name" value="ANKYRIN REPEAT AND PROTEIN KINASE DOMAIN-CONTAINING PROTEIN"/>
    <property type="match status" value="1"/>
</dbReference>
<dbReference type="InterPro" id="IPR036770">
    <property type="entry name" value="Ankyrin_rpt-contain_sf"/>
</dbReference>
<dbReference type="Gene3D" id="1.25.40.20">
    <property type="entry name" value="Ankyrin repeat-containing domain"/>
    <property type="match status" value="3"/>
</dbReference>
<dbReference type="Proteomes" id="UP001208570">
    <property type="component" value="Unassembled WGS sequence"/>
</dbReference>
<dbReference type="PRINTS" id="PR01415">
    <property type="entry name" value="ANKYRIN"/>
</dbReference>
<name>A0AAD9J5W7_9ANNE</name>
<reference evidence="4" key="1">
    <citation type="journal article" date="2023" name="Mol. Biol. Evol.">
        <title>Third-Generation Sequencing Reveals the Adaptive Role of the Epigenome in Three Deep-Sea Polychaetes.</title>
        <authorList>
            <person name="Perez M."/>
            <person name="Aroh O."/>
            <person name="Sun Y."/>
            <person name="Lan Y."/>
            <person name="Juniper S.K."/>
            <person name="Young C.R."/>
            <person name="Angers B."/>
            <person name="Qian P.Y."/>
        </authorList>
    </citation>
    <scope>NUCLEOTIDE SEQUENCE</scope>
    <source>
        <strain evidence="4">P08H-3</strain>
    </source>
</reference>
<comment type="caution">
    <text evidence="4">The sequence shown here is derived from an EMBL/GenBank/DDBJ whole genome shotgun (WGS) entry which is preliminary data.</text>
</comment>
<dbReference type="PROSITE" id="PS50088">
    <property type="entry name" value="ANK_REPEAT"/>
    <property type="match status" value="4"/>
</dbReference>
<evidence type="ECO:0000313" key="4">
    <source>
        <dbReference type="EMBL" id="KAK2147222.1"/>
    </source>
</evidence>
<keyword evidence="1" id="KW-0677">Repeat</keyword>
<feature type="repeat" description="ANK" evidence="3">
    <location>
        <begin position="844"/>
        <end position="876"/>
    </location>
</feature>
<dbReference type="InterPro" id="IPR002110">
    <property type="entry name" value="Ankyrin_rpt"/>
</dbReference>
<feature type="repeat" description="ANK" evidence="3">
    <location>
        <begin position="811"/>
        <end position="843"/>
    </location>
</feature>
<keyword evidence="5" id="KW-1185">Reference proteome</keyword>
<dbReference type="EMBL" id="JAODUP010000563">
    <property type="protein sequence ID" value="KAK2147222.1"/>
    <property type="molecule type" value="Genomic_DNA"/>
</dbReference>
<gene>
    <name evidence="4" type="ORF">LSH36_563g02069</name>
</gene>
<dbReference type="SMART" id="SM00248">
    <property type="entry name" value="ANK"/>
    <property type="match status" value="9"/>
</dbReference>
<dbReference type="PROSITE" id="PS50297">
    <property type="entry name" value="ANK_REP_REGION"/>
    <property type="match status" value="3"/>
</dbReference>